<dbReference type="SUPFAM" id="SSF101898">
    <property type="entry name" value="NHL repeat"/>
    <property type="match status" value="1"/>
</dbReference>
<gene>
    <name evidence="3" type="ORF">FO013_17665</name>
</gene>
<protein>
    <submittedName>
        <fullName evidence="3">Redoxin domain-containing protein</fullName>
    </submittedName>
</protein>
<accession>A0A556C7C8</accession>
<feature type="region of interest" description="Disordered" evidence="1">
    <location>
        <begin position="1"/>
        <end position="20"/>
    </location>
</feature>
<organism evidence="3 4">
    <name type="scientific">Brevibacterium aurantiacum</name>
    <dbReference type="NCBI Taxonomy" id="273384"/>
    <lineage>
        <taxon>Bacteria</taxon>
        <taxon>Bacillati</taxon>
        <taxon>Actinomycetota</taxon>
        <taxon>Actinomycetes</taxon>
        <taxon>Micrococcales</taxon>
        <taxon>Brevibacteriaceae</taxon>
        <taxon>Brevibacterium</taxon>
    </lineage>
</organism>
<dbReference type="CDD" id="cd14951">
    <property type="entry name" value="NHL-2_like"/>
    <property type="match status" value="1"/>
</dbReference>
<keyword evidence="4" id="KW-1185">Reference proteome</keyword>
<feature type="domain" description="Thioredoxin" evidence="2">
    <location>
        <begin position="20"/>
        <end position="165"/>
    </location>
</feature>
<dbReference type="EMBL" id="VLTK01000012">
    <property type="protein sequence ID" value="TSI13246.1"/>
    <property type="molecule type" value="Genomic_DNA"/>
</dbReference>
<evidence type="ECO:0000313" key="3">
    <source>
        <dbReference type="EMBL" id="TSI13246.1"/>
    </source>
</evidence>
<dbReference type="AlphaFoldDB" id="A0A556C7C8"/>
<proteinExistence type="predicted"/>
<dbReference type="PANTHER" id="PTHR46388:SF2">
    <property type="entry name" value="NHL REPEAT-CONTAINING PROTEIN 2"/>
    <property type="match status" value="1"/>
</dbReference>
<dbReference type="InterPro" id="IPR013766">
    <property type="entry name" value="Thioredoxin_domain"/>
</dbReference>
<dbReference type="InterPro" id="IPR012336">
    <property type="entry name" value="Thioredoxin-like_fold"/>
</dbReference>
<dbReference type="Pfam" id="PF13905">
    <property type="entry name" value="Thioredoxin_8"/>
    <property type="match status" value="1"/>
</dbReference>
<dbReference type="Proteomes" id="UP000316406">
    <property type="component" value="Unassembled WGS sequence"/>
</dbReference>
<evidence type="ECO:0000259" key="2">
    <source>
        <dbReference type="PROSITE" id="PS51352"/>
    </source>
</evidence>
<dbReference type="SUPFAM" id="SSF52833">
    <property type="entry name" value="Thioredoxin-like"/>
    <property type="match status" value="1"/>
</dbReference>
<reference evidence="3 4" key="1">
    <citation type="submission" date="2019-07" db="EMBL/GenBank/DDBJ databases">
        <title>Draft genome sequence of Brevibacterium aurantiacum XU54 isolated from Xinjiang China.</title>
        <authorList>
            <person name="Xu X."/>
        </authorList>
    </citation>
    <scope>NUCLEOTIDE SEQUENCE [LARGE SCALE GENOMIC DNA]</scope>
    <source>
        <strain evidence="3 4">XU54</strain>
    </source>
</reference>
<dbReference type="Gene3D" id="2.120.10.30">
    <property type="entry name" value="TolB, C-terminal domain"/>
    <property type="match status" value="2"/>
</dbReference>
<dbReference type="PROSITE" id="PS51352">
    <property type="entry name" value="THIOREDOXIN_2"/>
    <property type="match status" value="1"/>
</dbReference>
<dbReference type="InterPro" id="IPR011042">
    <property type="entry name" value="6-blade_b-propeller_TolB-like"/>
</dbReference>
<sequence length="647" mass="68299">MNTSPQDSQASAAPAAAPSHQVKVRAPELIGRRWMNSGGKELSLADLRGKVILLDFWTFCCINCLHVLDELRPLEEKYAQELVIIGVHSPKFEFERTVEAVDQAVERYQVEHLVLDDPDLVTWQAYTARAWPTLAVIDPEGYLVATLSGEGHGAGLGEIIEGLIEEHSAKGTLHSGDGPYVPPPAPETELFYPGKVTALPSGNLLVADSGHHGLVEYDASGQDIIRRIGTGERGAGDGDFSQASFSEPGGITVLPGDVAAKAGYHLVIADTVNHTLRGINLETETVTTIAGTGAQHMVGAIDNVVGTHGELGRYDGPALDVKLSSPWDVLYVPATAEVVVAMAGNHTIWSFNPEAGSIRLLSGTMNEGLADGDADSAWFAQTSGLDLASDGDVLIADSETSAVRRLDPNTGAVSTLIGEGLFDFGFRDGPAAEARLQHPLGVRSLPDGSIAIADTYNGAIRRYDFTTNEVSTLARGLREPSDIFVLEAASSAPAELLVVESASHALTRVKLPKDAQRVDEGALTSKRPSTEISSGPVAVSVSFTVPAGQKLDDRWGDPTYLQVSSTPPELIVSGDGGAEGLKRDIVINPELESGVLHVTARAAACDGEPGGEIPLHAACHLYQQDWGIPVDLVATAPAELTLDLRGA</sequence>
<evidence type="ECO:0000313" key="4">
    <source>
        <dbReference type="Proteomes" id="UP000316406"/>
    </source>
</evidence>
<dbReference type="InterPro" id="IPR045302">
    <property type="entry name" value="NHL2_NHL_rpt_dom"/>
</dbReference>
<comment type="caution">
    <text evidence="3">The sequence shown here is derived from an EMBL/GenBank/DDBJ whole genome shotgun (WGS) entry which is preliminary data.</text>
</comment>
<dbReference type="PANTHER" id="PTHR46388">
    <property type="entry name" value="NHL REPEAT-CONTAINING PROTEIN 2"/>
    <property type="match status" value="1"/>
</dbReference>
<dbReference type="Gene3D" id="3.40.30.10">
    <property type="entry name" value="Glutaredoxin"/>
    <property type="match status" value="1"/>
</dbReference>
<dbReference type="InterPro" id="IPR036249">
    <property type="entry name" value="Thioredoxin-like_sf"/>
</dbReference>
<dbReference type="OrthoDB" id="9811352at2"/>
<name>A0A556C7C8_BREAU</name>
<evidence type="ECO:0000256" key="1">
    <source>
        <dbReference type="SAM" id="MobiDB-lite"/>
    </source>
</evidence>
<dbReference type="RefSeq" id="WP_143923877.1">
    <property type="nucleotide sequence ID" value="NZ_VLTK01000012.1"/>
</dbReference>